<evidence type="ECO:0000256" key="1">
    <source>
        <dbReference type="ARBA" id="ARBA00007401"/>
    </source>
</evidence>
<dbReference type="NCBIfam" id="NF045579">
    <property type="entry name" value="rhamnoside_JR"/>
    <property type="match status" value="1"/>
</dbReference>
<comment type="caution">
    <text evidence="6">The sequence shown here is derived from an EMBL/GenBank/DDBJ whole genome shotgun (WGS) entry which is preliminary data.</text>
</comment>
<name>A0ABP7X3D8_9SPHI</name>
<protein>
    <recommendedName>
        <fullName evidence="5">Glycosyl hydrolases family 2 sugar binding domain-containing protein</fullName>
    </recommendedName>
</protein>
<dbReference type="InterPro" id="IPR006104">
    <property type="entry name" value="Glyco_hydro_2_N"/>
</dbReference>
<dbReference type="SUPFAM" id="SSF49785">
    <property type="entry name" value="Galactose-binding domain-like"/>
    <property type="match status" value="1"/>
</dbReference>
<keyword evidence="7" id="KW-1185">Reference proteome</keyword>
<reference evidence="7" key="1">
    <citation type="journal article" date="2019" name="Int. J. Syst. Evol. Microbiol.">
        <title>The Global Catalogue of Microorganisms (GCM) 10K type strain sequencing project: providing services to taxonomists for standard genome sequencing and annotation.</title>
        <authorList>
            <consortium name="The Broad Institute Genomics Platform"/>
            <consortium name="The Broad Institute Genome Sequencing Center for Infectious Disease"/>
            <person name="Wu L."/>
            <person name="Ma J."/>
        </authorList>
    </citation>
    <scope>NUCLEOTIDE SEQUENCE [LARGE SCALE GENOMIC DNA]</scope>
    <source>
        <strain evidence="7">JCM 17085</strain>
    </source>
</reference>
<evidence type="ECO:0000313" key="6">
    <source>
        <dbReference type="EMBL" id="GAA4103562.1"/>
    </source>
</evidence>
<evidence type="ECO:0000256" key="3">
    <source>
        <dbReference type="ARBA" id="ARBA00022801"/>
    </source>
</evidence>
<dbReference type="Pfam" id="PF02837">
    <property type="entry name" value="Glyco_hydro_2_N"/>
    <property type="match status" value="1"/>
</dbReference>
<feature type="signal peptide" evidence="4">
    <location>
        <begin position="1"/>
        <end position="21"/>
    </location>
</feature>
<evidence type="ECO:0000256" key="2">
    <source>
        <dbReference type="ARBA" id="ARBA00022729"/>
    </source>
</evidence>
<keyword evidence="3" id="KW-0378">Hydrolase</keyword>
<dbReference type="InterPro" id="IPR008979">
    <property type="entry name" value="Galactose-bd-like_sf"/>
</dbReference>
<dbReference type="PANTHER" id="PTHR43817:SF1">
    <property type="entry name" value="HYDROLASE, FAMILY 43, PUTATIVE (AFU_ORTHOLOGUE AFUA_3G01660)-RELATED"/>
    <property type="match status" value="1"/>
</dbReference>
<proteinExistence type="inferred from homology"/>
<dbReference type="EMBL" id="BAABCV010000012">
    <property type="protein sequence ID" value="GAA4103562.1"/>
    <property type="molecule type" value="Genomic_DNA"/>
</dbReference>
<dbReference type="Pfam" id="PF17132">
    <property type="entry name" value="Glyco_hydro_106"/>
    <property type="match status" value="1"/>
</dbReference>
<dbReference type="Gene3D" id="2.60.120.260">
    <property type="entry name" value="Galactose-binding domain-like"/>
    <property type="match status" value="1"/>
</dbReference>
<accession>A0ABP7X3D8</accession>
<dbReference type="RefSeq" id="WP_345106613.1">
    <property type="nucleotide sequence ID" value="NZ_BAABCV010000012.1"/>
</dbReference>
<feature type="chain" id="PRO_5045632470" description="Glycosyl hydrolases family 2 sugar binding domain-containing protein" evidence="4">
    <location>
        <begin position="22"/>
        <end position="960"/>
    </location>
</feature>
<sequence>MRKKQFFIATSVLLIAGAAFAQVPKNINATSNIADPDMQANFKTPPHSARPWVFWMWLRVDADEKAITADLEEMHKKGIEGAILYESGTGYEPSSMVANMVLEGKKYVVKQREDLKGAFQSPLPRPILKPWNSRVRELFRYAAKEANRIGIKFVLSVGLAGTSGPIDPEYGQQELIWSEKDIAGGLVIDEQLPEPSQNVLATHASLSAAAADYKKKLARMPLTVKNEFKRHEIAVLAMPDEPNVNVSQVIDLSNKIDAEGKLKWNAPVGKWKIMRFAYRPTGHRDVWGYFTDGMSSEALDTTWNTTVGKMLKEMKPDERKGLYGVEDDSWEGGETTWTKLFAQKFAAQHQYNLIKWLPAIAGITLNDTTETDGVRRDYYRTIADLIATNHYGHLRELANKNGLICYSEAAGPNTAQLDNLKNSNAVNMAMGEFWVPSVHRPTPERRFLLRNTATANHVYGKRVTACEAFTSVGPHWEESFFDLKNVADQAFCDGLNLNVFHNFSQSLVVDAKPNYVYFAGTHYSRNVTWWDETPAFNAYMGRCSYMLQQGLFVADALYYIGDGIGHGEQMKSTPALPAQGYDHDNCNLDVLLHRVSVKNGRLVLPDGMSYKMLVLPNQPKITYAALQKIAGLVNGGAIVVGPEPAGLAGLVLNAGDNEKAKKIIADLWSPTARYHVISSKNPAQVLKDIKLPPDFEYAGLSDSGDIDWIHRRVAGTDIYFVASRWDAKEKLNCTFRVSGKQPELWDAVTGEIRLAKAFTQSNGRTTVPLEFDPRGSVFVVFRKPIAPTAKGTAKTNYPTYITKSAINGSWVLRFDPKWGGPAKLAIDSLKDWTKFDDYNIRHYSGTAVYRKTFEVAKANAGKKLVLDLGEVHEEAVVKVNGVNLGVVWTKPARVDISKAVHAGQNKLEVTVVNLWPNRLIGDEPLPQEKRFTRTNIHKFSKDTPLLPSGLIGPVTLKEAE</sequence>
<gene>
    <name evidence="6" type="ORF">GCM10022392_31130</name>
</gene>
<comment type="similarity">
    <text evidence="1">Belongs to the glycosyl hydrolase 2 family.</text>
</comment>
<evidence type="ECO:0000259" key="5">
    <source>
        <dbReference type="Pfam" id="PF02837"/>
    </source>
</evidence>
<evidence type="ECO:0000256" key="4">
    <source>
        <dbReference type="SAM" id="SignalP"/>
    </source>
</evidence>
<dbReference type="Proteomes" id="UP001500841">
    <property type="component" value="Unassembled WGS sequence"/>
</dbReference>
<evidence type="ECO:0000313" key="7">
    <source>
        <dbReference type="Proteomes" id="UP001500841"/>
    </source>
</evidence>
<organism evidence="6 7">
    <name type="scientific">Mucilaginibacter panaciglaebae</name>
    <dbReference type="NCBI Taxonomy" id="502331"/>
    <lineage>
        <taxon>Bacteria</taxon>
        <taxon>Pseudomonadati</taxon>
        <taxon>Bacteroidota</taxon>
        <taxon>Sphingobacteriia</taxon>
        <taxon>Sphingobacteriales</taxon>
        <taxon>Sphingobacteriaceae</taxon>
        <taxon>Mucilaginibacter</taxon>
    </lineage>
</organism>
<dbReference type="PANTHER" id="PTHR43817">
    <property type="entry name" value="GLYCOSYL HYDROLASE"/>
    <property type="match status" value="1"/>
</dbReference>
<keyword evidence="2 4" id="KW-0732">Signal</keyword>
<feature type="domain" description="Glycosyl hydrolases family 2 sugar binding" evidence="5">
    <location>
        <begin position="834"/>
        <end position="923"/>
    </location>
</feature>